<dbReference type="RefSeq" id="WP_136403637.1">
    <property type="nucleotide sequence ID" value="NZ_SSNZ01000006.1"/>
</dbReference>
<dbReference type="GO" id="GO:0000155">
    <property type="term" value="F:phosphorelay sensor kinase activity"/>
    <property type="evidence" value="ECO:0007669"/>
    <property type="project" value="InterPro"/>
</dbReference>
<sequence>MKSFFRNHIIYWITFTVLITVGIQIYWNITNYRTNKQRLINTIQIAFDSGIDSYYSDKAKSNITSRDTINFAPPADMPASDPKKEVQVYRTEIKRYTSKDKKNRRFMFKYTSDENNPSVSEIKNIQVLAQKIIIAVRQDSIDLPKMATYIDREFVRKQLDFTYGLLYTRNHRTVSEYQNPGDKKYAFTTTSKSSYLPQDSKLELFFPDIFFKTLKEGLAGILLSLILSLCIIFSLFYLLYIIRKQKQLAVIKNDFISNVSHELKTPIAVVTSALEGIEKFNTDNEPEKTKKYLAISNQHLTKLHQIVEKILETSVLESDQLQLQKEVTDLTELIRHSIEKIQINTEKTILFNQPQLTILAAVDVFHFENVINNLIDNAIKYGGDRITIDLNTTDGKIILTVCDTGSGIEKSQRQKIFDKFYRVPNHNRHDEKGFGIGLYYARTIIVKHGGTLELTPDIQTTFKITLPYES</sequence>
<evidence type="ECO:0000256" key="4">
    <source>
        <dbReference type="SAM" id="Phobius"/>
    </source>
</evidence>
<gene>
    <name evidence="6" type="ORF">E6C50_12860</name>
</gene>
<dbReference type="AlphaFoldDB" id="A0A4S3ZTT5"/>
<proteinExistence type="predicted"/>
<dbReference type="Pfam" id="PF00512">
    <property type="entry name" value="HisKA"/>
    <property type="match status" value="1"/>
</dbReference>
<dbReference type="OrthoDB" id="1933776at2"/>
<keyword evidence="4" id="KW-0812">Transmembrane</keyword>
<keyword evidence="7" id="KW-1185">Reference proteome</keyword>
<dbReference type="CDD" id="cd00082">
    <property type="entry name" value="HisKA"/>
    <property type="match status" value="1"/>
</dbReference>
<organism evidence="6 7">
    <name type="scientific">Flavobacterium supellecticarium</name>
    <dbReference type="NCBI Taxonomy" id="2565924"/>
    <lineage>
        <taxon>Bacteria</taxon>
        <taxon>Pseudomonadati</taxon>
        <taxon>Bacteroidota</taxon>
        <taxon>Flavobacteriia</taxon>
        <taxon>Flavobacteriales</taxon>
        <taxon>Flavobacteriaceae</taxon>
        <taxon>Flavobacterium</taxon>
    </lineage>
</organism>
<dbReference type="InterPro" id="IPR036890">
    <property type="entry name" value="HATPase_C_sf"/>
</dbReference>
<evidence type="ECO:0000259" key="5">
    <source>
        <dbReference type="PROSITE" id="PS50109"/>
    </source>
</evidence>
<reference evidence="6 7" key="1">
    <citation type="submission" date="2019-04" db="EMBL/GenBank/DDBJ databases">
        <title>Flavobacterium sp. nov. isolated from construction timber.</title>
        <authorList>
            <person name="Lin S.-Y."/>
            <person name="Chang C.-T."/>
            <person name="Young C.-C."/>
        </authorList>
    </citation>
    <scope>NUCLEOTIDE SEQUENCE [LARGE SCALE GENOMIC DNA]</scope>
    <source>
        <strain evidence="6 7">CC-CTC003</strain>
    </source>
</reference>
<comment type="caution">
    <text evidence="6">The sequence shown here is derived from an EMBL/GenBank/DDBJ whole genome shotgun (WGS) entry which is preliminary data.</text>
</comment>
<dbReference type="PANTHER" id="PTHR43547:SF2">
    <property type="entry name" value="HYBRID SIGNAL TRANSDUCTION HISTIDINE KINASE C"/>
    <property type="match status" value="1"/>
</dbReference>
<dbReference type="Proteomes" id="UP000307507">
    <property type="component" value="Unassembled WGS sequence"/>
</dbReference>
<dbReference type="InterPro" id="IPR005467">
    <property type="entry name" value="His_kinase_dom"/>
</dbReference>
<dbReference type="InterPro" id="IPR004358">
    <property type="entry name" value="Sig_transdc_His_kin-like_C"/>
</dbReference>
<dbReference type="SUPFAM" id="SSF55874">
    <property type="entry name" value="ATPase domain of HSP90 chaperone/DNA topoisomerase II/histidine kinase"/>
    <property type="match status" value="1"/>
</dbReference>
<keyword evidence="4" id="KW-1133">Transmembrane helix</keyword>
<dbReference type="InterPro" id="IPR036097">
    <property type="entry name" value="HisK_dim/P_sf"/>
</dbReference>
<dbReference type="Gene3D" id="3.30.565.10">
    <property type="entry name" value="Histidine kinase-like ATPase, C-terminal domain"/>
    <property type="match status" value="1"/>
</dbReference>
<evidence type="ECO:0000256" key="2">
    <source>
        <dbReference type="ARBA" id="ARBA00012438"/>
    </source>
</evidence>
<keyword evidence="6" id="KW-0418">Kinase</keyword>
<feature type="transmembrane region" description="Helical" evidence="4">
    <location>
        <begin position="9"/>
        <end position="27"/>
    </location>
</feature>
<dbReference type="CDD" id="cd00075">
    <property type="entry name" value="HATPase"/>
    <property type="match status" value="1"/>
</dbReference>
<dbReference type="EMBL" id="SSNZ01000006">
    <property type="protein sequence ID" value="THF49129.1"/>
    <property type="molecule type" value="Genomic_DNA"/>
</dbReference>
<dbReference type="SUPFAM" id="SSF47384">
    <property type="entry name" value="Homodimeric domain of signal transducing histidine kinase"/>
    <property type="match status" value="1"/>
</dbReference>
<name>A0A4S3ZTT5_9FLAO</name>
<evidence type="ECO:0000313" key="6">
    <source>
        <dbReference type="EMBL" id="THF49129.1"/>
    </source>
</evidence>
<protein>
    <recommendedName>
        <fullName evidence="2">histidine kinase</fullName>
        <ecNumber evidence="2">2.7.13.3</ecNumber>
    </recommendedName>
</protein>
<comment type="catalytic activity">
    <reaction evidence="1">
        <text>ATP + protein L-histidine = ADP + protein N-phospho-L-histidine.</text>
        <dbReference type="EC" id="2.7.13.3"/>
    </reaction>
</comment>
<evidence type="ECO:0000256" key="1">
    <source>
        <dbReference type="ARBA" id="ARBA00000085"/>
    </source>
</evidence>
<keyword evidence="4" id="KW-0472">Membrane</keyword>
<dbReference type="Pfam" id="PF02518">
    <property type="entry name" value="HATPase_c"/>
    <property type="match status" value="1"/>
</dbReference>
<dbReference type="PRINTS" id="PR00344">
    <property type="entry name" value="BCTRLSENSOR"/>
</dbReference>
<dbReference type="Gene3D" id="1.10.287.130">
    <property type="match status" value="1"/>
</dbReference>
<dbReference type="PANTHER" id="PTHR43547">
    <property type="entry name" value="TWO-COMPONENT HISTIDINE KINASE"/>
    <property type="match status" value="1"/>
</dbReference>
<dbReference type="InterPro" id="IPR003594">
    <property type="entry name" value="HATPase_dom"/>
</dbReference>
<dbReference type="EC" id="2.7.13.3" evidence="2"/>
<dbReference type="PROSITE" id="PS50109">
    <property type="entry name" value="HIS_KIN"/>
    <property type="match status" value="1"/>
</dbReference>
<dbReference type="SMART" id="SM00388">
    <property type="entry name" value="HisKA"/>
    <property type="match status" value="1"/>
</dbReference>
<evidence type="ECO:0000313" key="7">
    <source>
        <dbReference type="Proteomes" id="UP000307507"/>
    </source>
</evidence>
<feature type="domain" description="Histidine kinase" evidence="5">
    <location>
        <begin position="258"/>
        <end position="470"/>
    </location>
</feature>
<dbReference type="InterPro" id="IPR003661">
    <property type="entry name" value="HisK_dim/P_dom"/>
</dbReference>
<keyword evidence="3" id="KW-0597">Phosphoprotein</keyword>
<dbReference type="SMART" id="SM00387">
    <property type="entry name" value="HATPase_c"/>
    <property type="match status" value="1"/>
</dbReference>
<keyword evidence="6" id="KW-0808">Transferase</keyword>
<feature type="transmembrane region" description="Helical" evidence="4">
    <location>
        <begin position="218"/>
        <end position="242"/>
    </location>
</feature>
<evidence type="ECO:0000256" key="3">
    <source>
        <dbReference type="ARBA" id="ARBA00022553"/>
    </source>
</evidence>
<accession>A0A4S3ZTT5</accession>